<dbReference type="RefSeq" id="WP_340605701.1">
    <property type="nucleotide sequence ID" value="NZ_JBBMXV010000007.1"/>
</dbReference>
<dbReference type="PROSITE" id="PS50893">
    <property type="entry name" value="ABC_TRANSPORTER_2"/>
    <property type="match status" value="1"/>
</dbReference>
<reference evidence="6 7" key="1">
    <citation type="journal article" date="2019" name="Int. J. Syst. Evol. Microbiol.">
        <title>The Global Catalogue of Microorganisms (GCM) 10K type strain sequencing project: providing services to taxonomists for standard genome sequencing and annotation.</title>
        <authorList>
            <consortium name="The Broad Institute Genomics Platform"/>
            <consortium name="The Broad Institute Genome Sequencing Center for Infectious Disease"/>
            <person name="Wu L."/>
            <person name="Ma J."/>
        </authorList>
    </citation>
    <scope>NUCLEOTIDE SEQUENCE [LARGE SCALE GENOMIC DNA]</scope>
    <source>
        <strain evidence="6 7">CGMCC 1.3240</strain>
    </source>
</reference>
<dbReference type="InterPro" id="IPR003593">
    <property type="entry name" value="AAA+_ATPase"/>
</dbReference>
<comment type="caution">
    <text evidence="6">The sequence shown here is derived from an EMBL/GenBank/DDBJ whole genome shotgun (WGS) entry which is preliminary data.</text>
</comment>
<protein>
    <submittedName>
        <fullName evidence="6">ABC transporter ATP-binding protein</fullName>
    </submittedName>
</protein>
<dbReference type="GO" id="GO:0005524">
    <property type="term" value="F:ATP binding"/>
    <property type="evidence" value="ECO:0007669"/>
    <property type="project" value="UniProtKB-KW"/>
</dbReference>
<comment type="similarity">
    <text evidence="1">Belongs to the ABC transporter superfamily.</text>
</comment>
<dbReference type="Gene3D" id="3.40.50.300">
    <property type="entry name" value="P-loop containing nucleotide triphosphate hydrolases"/>
    <property type="match status" value="1"/>
</dbReference>
<keyword evidence="7" id="KW-1185">Reference proteome</keyword>
<evidence type="ECO:0000313" key="6">
    <source>
        <dbReference type="EMBL" id="MFC6907114.1"/>
    </source>
</evidence>
<sequence>MAAIRLDGLTKRYGDHVAIDDLDLTVPEGDAFGFLGPNGAGKSTTIDILLDYVRPSEGTATVLGCDAQRDAREIHERIGVLPEGYDLYDRLTGYEHLRLPADLKGINVDADRVLDRIGLSDVDADRPVGTYSTGMCQRLALGMATVGDPELLVLDEPTSGLDPHGISLLKQLITEEVTRGTTVFLSSHGLEHVAATCDRVGIIEDGQLMTVAVIDDHDVSLAALFDRHTSTSLPERENPQSVSGGL</sequence>
<evidence type="ECO:0000313" key="7">
    <source>
        <dbReference type="Proteomes" id="UP001596312"/>
    </source>
</evidence>
<feature type="domain" description="ABC transporter" evidence="5">
    <location>
        <begin position="4"/>
        <end position="230"/>
    </location>
</feature>
<evidence type="ECO:0000256" key="3">
    <source>
        <dbReference type="ARBA" id="ARBA00022741"/>
    </source>
</evidence>
<gene>
    <name evidence="6" type="ORF">ACFQGH_18170</name>
</gene>
<dbReference type="AlphaFoldDB" id="A0ABD5V7Q7"/>
<evidence type="ECO:0000256" key="2">
    <source>
        <dbReference type="ARBA" id="ARBA00022448"/>
    </source>
</evidence>
<organism evidence="6 7">
    <name type="scientific">Halalkalicoccus tibetensis</name>
    <dbReference type="NCBI Taxonomy" id="175632"/>
    <lineage>
        <taxon>Archaea</taxon>
        <taxon>Methanobacteriati</taxon>
        <taxon>Methanobacteriota</taxon>
        <taxon>Stenosarchaea group</taxon>
        <taxon>Halobacteria</taxon>
        <taxon>Halobacteriales</taxon>
        <taxon>Halococcaceae</taxon>
        <taxon>Halalkalicoccus</taxon>
    </lineage>
</organism>
<accession>A0ABD5V7Q7</accession>
<dbReference type="Pfam" id="PF00005">
    <property type="entry name" value="ABC_tran"/>
    <property type="match status" value="1"/>
</dbReference>
<dbReference type="Proteomes" id="UP001596312">
    <property type="component" value="Unassembled WGS sequence"/>
</dbReference>
<name>A0ABD5V7Q7_9EURY</name>
<dbReference type="PANTHER" id="PTHR43335:SF4">
    <property type="entry name" value="ABC TRANSPORTER, ATP-BINDING PROTEIN"/>
    <property type="match status" value="1"/>
</dbReference>
<evidence type="ECO:0000256" key="1">
    <source>
        <dbReference type="ARBA" id="ARBA00005417"/>
    </source>
</evidence>
<dbReference type="InterPro" id="IPR003439">
    <property type="entry name" value="ABC_transporter-like_ATP-bd"/>
</dbReference>
<dbReference type="SMART" id="SM00382">
    <property type="entry name" value="AAA"/>
    <property type="match status" value="1"/>
</dbReference>
<dbReference type="InterPro" id="IPR027417">
    <property type="entry name" value="P-loop_NTPase"/>
</dbReference>
<dbReference type="PANTHER" id="PTHR43335">
    <property type="entry name" value="ABC TRANSPORTER, ATP-BINDING PROTEIN"/>
    <property type="match status" value="1"/>
</dbReference>
<keyword evidence="3" id="KW-0547">Nucleotide-binding</keyword>
<evidence type="ECO:0000259" key="5">
    <source>
        <dbReference type="PROSITE" id="PS50893"/>
    </source>
</evidence>
<dbReference type="SUPFAM" id="SSF52540">
    <property type="entry name" value="P-loop containing nucleoside triphosphate hydrolases"/>
    <property type="match status" value="1"/>
</dbReference>
<evidence type="ECO:0000256" key="4">
    <source>
        <dbReference type="ARBA" id="ARBA00022840"/>
    </source>
</evidence>
<keyword evidence="4 6" id="KW-0067">ATP-binding</keyword>
<dbReference type="EMBL" id="JBHSXQ010000007">
    <property type="protein sequence ID" value="MFC6907114.1"/>
    <property type="molecule type" value="Genomic_DNA"/>
</dbReference>
<proteinExistence type="inferred from homology"/>
<dbReference type="CDD" id="cd03230">
    <property type="entry name" value="ABC_DR_subfamily_A"/>
    <property type="match status" value="1"/>
</dbReference>
<keyword evidence="2" id="KW-0813">Transport</keyword>